<dbReference type="InterPro" id="IPR001810">
    <property type="entry name" value="F-box_dom"/>
</dbReference>
<proteinExistence type="predicted"/>
<name>S8B814_PENO1</name>
<gene>
    <name evidence="3" type="ORF">PDE_05794</name>
</gene>
<evidence type="ECO:0000259" key="2">
    <source>
        <dbReference type="PROSITE" id="PS50181"/>
    </source>
</evidence>
<dbReference type="AlphaFoldDB" id="S8B814"/>
<keyword evidence="4" id="KW-1185">Reference proteome</keyword>
<reference evidence="3 4" key="1">
    <citation type="journal article" date="2013" name="PLoS ONE">
        <title>Genomic and secretomic analyses reveal unique features of the lignocellulolytic enzyme system of Penicillium decumbens.</title>
        <authorList>
            <person name="Liu G."/>
            <person name="Zhang L."/>
            <person name="Wei X."/>
            <person name="Zou G."/>
            <person name="Qin Y."/>
            <person name="Ma L."/>
            <person name="Li J."/>
            <person name="Zheng H."/>
            <person name="Wang S."/>
            <person name="Wang C."/>
            <person name="Xun L."/>
            <person name="Zhao G.-P."/>
            <person name="Zhou Z."/>
            <person name="Qu Y."/>
        </authorList>
    </citation>
    <scope>NUCLEOTIDE SEQUENCE [LARGE SCALE GENOMIC DNA]</scope>
    <source>
        <strain evidence="4">114-2 / CGMCC 5302</strain>
    </source>
</reference>
<feature type="region of interest" description="Disordered" evidence="1">
    <location>
        <begin position="259"/>
        <end position="312"/>
    </location>
</feature>
<dbReference type="eggNOG" id="ENOG502S366">
    <property type="taxonomic scope" value="Eukaryota"/>
</dbReference>
<sequence>MLLRLPTELIQLILRSCDARTYLNLAYCSRDLFEMATTSRELVMHQLQQVPGRPDDEELTQLSTPKLAQILRAIAHEQLFGAEHFANRKLIGFGNKRLKPQACCLKIPSMHNTALLVFYDDEAVYLANVTKGNVHITRRLEFLAQRHGTIDVLYTVVNASGVWVLHRFKPFVDHSVDTMHPFVEQAIKAYPEGRVHLAFYPLKEDSNTVSLYDFPDESEYDPIALAAYGDEKFAISWQHRQRTGDHHVILYFSEVFDGDHDEDEDTEMTDDGDDEVDHGDMDCGVSSVSSVSGDGQPPQFRPDDDIDETSTEISETRPNIIRSFHQAYTLTYVDPGQSSHRSLLSYGPSTQLTFNDYGTQLLQFSRGSTLFRFFQKVHNISTTLQPLGAHANSCVAMYSPNLALSFVIDIPFYAIHRTGPETNIPGTCHWQYLAVGIATHRVEQWTVACLLTSESNPQDWHCSHEMNVQRGRRFNDWAVVAQLGGFREADTTHGSLIVASPNSTRVAMASWKTITVWALEPRVLVDRESGYYPASWTNAARLTELQPASIDVDAVCLQLKFTENENELVAVTDRGLMFLDLRPSGQGTLIVEQRDVSRES</sequence>
<evidence type="ECO:0000256" key="1">
    <source>
        <dbReference type="SAM" id="MobiDB-lite"/>
    </source>
</evidence>
<evidence type="ECO:0000313" key="3">
    <source>
        <dbReference type="EMBL" id="EPS30842.1"/>
    </source>
</evidence>
<dbReference type="OrthoDB" id="6058203at2759"/>
<dbReference type="STRING" id="933388.S8B814"/>
<feature type="domain" description="F-box" evidence="2">
    <location>
        <begin position="1"/>
        <end position="47"/>
    </location>
</feature>
<evidence type="ECO:0000313" key="4">
    <source>
        <dbReference type="Proteomes" id="UP000019376"/>
    </source>
</evidence>
<dbReference type="EMBL" id="KB644412">
    <property type="protein sequence ID" value="EPS30842.1"/>
    <property type="molecule type" value="Genomic_DNA"/>
</dbReference>
<accession>S8B814</accession>
<organism evidence="3 4">
    <name type="scientific">Penicillium oxalicum (strain 114-2 / CGMCC 5302)</name>
    <name type="common">Penicillium decumbens</name>
    <dbReference type="NCBI Taxonomy" id="933388"/>
    <lineage>
        <taxon>Eukaryota</taxon>
        <taxon>Fungi</taxon>
        <taxon>Dikarya</taxon>
        <taxon>Ascomycota</taxon>
        <taxon>Pezizomycotina</taxon>
        <taxon>Eurotiomycetes</taxon>
        <taxon>Eurotiomycetidae</taxon>
        <taxon>Eurotiales</taxon>
        <taxon>Aspergillaceae</taxon>
        <taxon>Penicillium</taxon>
    </lineage>
</organism>
<dbReference type="PhylomeDB" id="S8B814"/>
<dbReference type="Proteomes" id="UP000019376">
    <property type="component" value="Unassembled WGS sequence"/>
</dbReference>
<dbReference type="HOGENOM" id="CLU_029869_0_0_1"/>
<dbReference type="PROSITE" id="PS50181">
    <property type="entry name" value="FBOX"/>
    <property type="match status" value="1"/>
</dbReference>
<feature type="compositionally biased region" description="Acidic residues" evidence="1">
    <location>
        <begin position="259"/>
        <end position="277"/>
    </location>
</feature>
<protein>
    <recommendedName>
        <fullName evidence="2">F-box domain-containing protein</fullName>
    </recommendedName>
</protein>